<gene>
    <name evidence="1" type="ORF">SAMN05421848_3328</name>
</gene>
<reference evidence="2" key="1">
    <citation type="submission" date="2016-10" db="EMBL/GenBank/DDBJ databases">
        <authorList>
            <person name="Varghese N."/>
            <person name="Submissions S."/>
        </authorList>
    </citation>
    <scope>NUCLEOTIDE SEQUENCE [LARGE SCALE GENOMIC DNA]</scope>
    <source>
        <strain evidence="2">DSM 23439</strain>
    </source>
</reference>
<sequence>MAERDYCIDREPDGDLWLLELIEDGQVVWVFPCDSHDEALAGGTVWICEDADG</sequence>
<dbReference type="EMBL" id="FOLY01000013">
    <property type="protein sequence ID" value="SFC92635.1"/>
    <property type="molecule type" value="Genomic_DNA"/>
</dbReference>
<protein>
    <submittedName>
        <fullName evidence="1">Uncharacterized protein</fullName>
    </submittedName>
</protein>
<dbReference type="Proteomes" id="UP000199046">
    <property type="component" value="Unassembled WGS sequence"/>
</dbReference>
<evidence type="ECO:0000313" key="2">
    <source>
        <dbReference type="Proteomes" id="UP000199046"/>
    </source>
</evidence>
<organism evidence="1 2">
    <name type="scientific">Kushneria avicenniae</name>
    <dbReference type="NCBI Taxonomy" id="402385"/>
    <lineage>
        <taxon>Bacteria</taxon>
        <taxon>Pseudomonadati</taxon>
        <taxon>Pseudomonadota</taxon>
        <taxon>Gammaproteobacteria</taxon>
        <taxon>Oceanospirillales</taxon>
        <taxon>Halomonadaceae</taxon>
        <taxon>Kushneria</taxon>
    </lineage>
</organism>
<proteinExistence type="predicted"/>
<evidence type="ECO:0000313" key="1">
    <source>
        <dbReference type="EMBL" id="SFC92635.1"/>
    </source>
</evidence>
<keyword evidence="2" id="KW-1185">Reference proteome</keyword>
<name>A0A1I1N5B4_9GAMM</name>
<dbReference type="RefSeq" id="WP_175489748.1">
    <property type="nucleotide sequence ID" value="NZ_FOLY01000013.1"/>
</dbReference>
<dbReference type="AlphaFoldDB" id="A0A1I1N5B4"/>
<dbReference type="STRING" id="402385.SAMN05421848_3328"/>
<accession>A0A1I1N5B4</accession>